<dbReference type="NCBIfam" id="TIGR00181">
    <property type="entry name" value="pepF"/>
    <property type="match status" value="1"/>
</dbReference>
<sequence>MAMTHKVFLLVSMLVLVACSAETPQANDAQTTPTKPTSPVADQTAELDPRWVWDLSSLYSSMDAWHAARAEVLEQAEAVAQLEGTLSKGPAALLKAVQDISALTKAAARVYTYASLDADENVADNAGQERRQLAQQMYSRVTQAFAWMAPEVIALGPDTLASYIADEPKLTTYRHTLTNTLRKAPHVRSAEVEAVMAAVQLLQAQPFNIYGTLANSDIPFPTLEIAGKEETLINSQGYSRHRGHPDRNVRQAVFEGYWGTWAKYSSSVGQSLSAHIQSQVFETQQRNYADTLTRNLFSDALPSEVYDTLVKVTNENLDTLHRYLRLRAKVLGLSDLNYHDIYVDLVQPIRSYPIEDTITLVQDAMAPLGEDYQARLAQATSQRWMHVYPSKGKRSGAYMAGSAYDVHPFILLNHQDDFNSVSTYAHEWGHGIHQVLSNENQPWHLSDFSIFTTETAAIANELLVQNHMVQQSRSDEEMLFYLGYALEQIRTTFFRQTMFSEFEGSIYNAIENGEALSGARITELYADIVRRYHGHDQGVMNVPDLYTHEWMFVPHFYFNYYVFQYATSIAGAAYFVEQITADKEDTQARDTYLAFLKAGGADHPYTLFQQAGLDMASPEPYEALIRRMNELMDAFEATWARLNNPAS</sequence>
<reference evidence="10 11" key="1">
    <citation type="submission" date="2013-04" db="EMBL/GenBank/DDBJ databases">
        <title>Oceanococcus atlanticus 22II-S10r2 Genome Sequencing.</title>
        <authorList>
            <person name="Lai Q."/>
            <person name="Li G."/>
            <person name="Shao Z."/>
        </authorList>
    </citation>
    <scope>NUCLEOTIDE SEQUENCE [LARGE SCALE GENOMIC DNA]</scope>
    <source>
        <strain evidence="10 11">22II-S10r2</strain>
    </source>
</reference>
<evidence type="ECO:0000256" key="1">
    <source>
        <dbReference type="ARBA" id="ARBA00022670"/>
    </source>
</evidence>
<proteinExistence type="inferred from homology"/>
<protein>
    <recommendedName>
        <fullName evidence="6">Oligopeptidase F</fullName>
        <ecNumber evidence="6">3.4.24.-</ecNumber>
    </recommendedName>
</protein>
<feature type="domain" description="Oligopeptidase F N-terminal" evidence="9">
    <location>
        <begin position="151"/>
        <end position="220"/>
    </location>
</feature>
<evidence type="ECO:0000259" key="9">
    <source>
        <dbReference type="Pfam" id="PF08439"/>
    </source>
</evidence>
<keyword evidence="11" id="KW-1185">Reference proteome</keyword>
<keyword evidence="4 6" id="KW-0862">Zinc</keyword>
<comment type="cofactor">
    <cofactor evidence="6">
        <name>Zn(2+)</name>
        <dbReference type="ChEBI" id="CHEBI:29105"/>
    </cofactor>
    <text evidence="6">Binds 1 zinc ion.</text>
</comment>
<dbReference type="InterPro" id="IPR004438">
    <property type="entry name" value="Peptidase_M3B"/>
</dbReference>
<dbReference type="Gene3D" id="1.20.140.70">
    <property type="entry name" value="Oligopeptidase f, N-terminal domain"/>
    <property type="match status" value="1"/>
</dbReference>
<evidence type="ECO:0000256" key="2">
    <source>
        <dbReference type="ARBA" id="ARBA00022723"/>
    </source>
</evidence>
<dbReference type="SUPFAM" id="SSF55486">
    <property type="entry name" value="Metalloproteases ('zincins'), catalytic domain"/>
    <property type="match status" value="1"/>
</dbReference>
<dbReference type="STRING" id="1317117.ATO7_14708"/>
<keyword evidence="2 6" id="KW-0479">Metal-binding</keyword>
<dbReference type="Pfam" id="PF01432">
    <property type="entry name" value="Peptidase_M3"/>
    <property type="match status" value="1"/>
</dbReference>
<dbReference type="AlphaFoldDB" id="A0A1Y1SBV9"/>
<evidence type="ECO:0000256" key="7">
    <source>
        <dbReference type="SAM" id="SignalP"/>
    </source>
</evidence>
<comment type="caution">
    <text evidence="10">The sequence shown here is derived from an EMBL/GenBank/DDBJ whole genome shotgun (WGS) entry which is preliminary data.</text>
</comment>
<dbReference type="GO" id="GO:0004222">
    <property type="term" value="F:metalloendopeptidase activity"/>
    <property type="evidence" value="ECO:0007669"/>
    <property type="project" value="UniProtKB-UniRule"/>
</dbReference>
<feature type="signal peptide" evidence="7">
    <location>
        <begin position="1"/>
        <end position="26"/>
    </location>
</feature>
<name>A0A1Y1SBV9_9GAMM</name>
<evidence type="ECO:0000256" key="6">
    <source>
        <dbReference type="RuleBase" id="RU368091"/>
    </source>
</evidence>
<dbReference type="GO" id="GO:0046872">
    <property type="term" value="F:metal ion binding"/>
    <property type="evidence" value="ECO:0007669"/>
    <property type="project" value="UniProtKB-UniRule"/>
</dbReference>
<dbReference type="PROSITE" id="PS51257">
    <property type="entry name" value="PROKAR_LIPOPROTEIN"/>
    <property type="match status" value="1"/>
</dbReference>
<keyword evidence="1 6" id="KW-0645">Protease</keyword>
<accession>A0A1Y1SBV9</accession>
<keyword evidence="5 6" id="KW-0482">Metalloprotease</keyword>
<keyword evidence="3 6" id="KW-0378">Hydrolase</keyword>
<dbReference type="GO" id="GO:0006508">
    <property type="term" value="P:proteolysis"/>
    <property type="evidence" value="ECO:0007669"/>
    <property type="project" value="UniProtKB-KW"/>
</dbReference>
<evidence type="ECO:0000313" key="11">
    <source>
        <dbReference type="Proteomes" id="UP000192342"/>
    </source>
</evidence>
<feature type="chain" id="PRO_5012553371" description="Oligopeptidase F" evidence="7">
    <location>
        <begin position="27"/>
        <end position="647"/>
    </location>
</feature>
<dbReference type="Proteomes" id="UP000192342">
    <property type="component" value="Unassembled WGS sequence"/>
</dbReference>
<evidence type="ECO:0000256" key="4">
    <source>
        <dbReference type="ARBA" id="ARBA00022833"/>
    </source>
</evidence>
<gene>
    <name evidence="10" type="ORF">ATO7_14708</name>
</gene>
<feature type="domain" description="Peptidase M3A/M3B catalytic" evidence="8">
    <location>
        <begin position="244"/>
        <end position="623"/>
    </location>
</feature>
<dbReference type="EMBL" id="AQQV01000004">
    <property type="protein sequence ID" value="ORE85482.1"/>
    <property type="molecule type" value="Genomic_DNA"/>
</dbReference>
<evidence type="ECO:0000256" key="5">
    <source>
        <dbReference type="ARBA" id="ARBA00023049"/>
    </source>
</evidence>
<comment type="function">
    <text evidence="6">Has oligopeptidase activity and degrades a variety of small bioactive peptides.</text>
</comment>
<evidence type="ECO:0000313" key="10">
    <source>
        <dbReference type="EMBL" id="ORE85482.1"/>
    </source>
</evidence>
<evidence type="ECO:0000259" key="8">
    <source>
        <dbReference type="Pfam" id="PF01432"/>
    </source>
</evidence>
<dbReference type="InterPro" id="IPR001567">
    <property type="entry name" value="Pept_M3A_M3B_dom"/>
</dbReference>
<dbReference type="Gene3D" id="1.10.1370.20">
    <property type="entry name" value="Oligoendopeptidase f, C-terminal domain"/>
    <property type="match status" value="1"/>
</dbReference>
<comment type="similarity">
    <text evidence="6">Belongs to the peptidase M3B family.</text>
</comment>
<keyword evidence="7" id="KW-0732">Signal</keyword>
<dbReference type="InterPro" id="IPR013647">
    <property type="entry name" value="OligopepF_N_dom"/>
</dbReference>
<dbReference type="EC" id="3.4.24.-" evidence="6"/>
<dbReference type="Pfam" id="PF08439">
    <property type="entry name" value="Peptidase_M3_N"/>
    <property type="match status" value="1"/>
</dbReference>
<evidence type="ECO:0000256" key="3">
    <source>
        <dbReference type="ARBA" id="ARBA00022801"/>
    </source>
</evidence>
<dbReference type="CDD" id="cd09608">
    <property type="entry name" value="M3B_PepF"/>
    <property type="match status" value="1"/>
</dbReference>
<organism evidence="10 11">
    <name type="scientific">Oceanococcus atlanticus</name>
    <dbReference type="NCBI Taxonomy" id="1317117"/>
    <lineage>
        <taxon>Bacteria</taxon>
        <taxon>Pseudomonadati</taxon>
        <taxon>Pseudomonadota</taxon>
        <taxon>Gammaproteobacteria</taxon>
        <taxon>Chromatiales</taxon>
        <taxon>Oceanococcaceae</taxon>
        <taxon>Oceanococcus</taxon>
    </lineage>
</organism>
<dbReference type="InterPro" id="IPR042088">
    <property type="entry name" value="OligoPept_F_C"/>
</dbReference>